<dbReference type="EMBL" id="FOMG01000041">
    <property type="protein sequence ID" value="SFD40129.1"/>
    <property type="molecule type" value="Genomic_DNA"/>
</dbReference>
<dbReference type="AlphaFoldDB" id="A0A1I1S0T3"/>
<evidence type="ECO:0000313" key="1">
    <source>
        <dbReference type="EMBL" id="SFD40129.1"/>
    </source>
</evidence>
<evidence type="ECO:0008006" key="3">
    <source>
        <dbReference type="Google" id="ProtNLM"/>
    </source>
</evidence>
<sequence>MKLCFQVKQKKKYFEIIKIDEDGDLNKAKEYYKKAIQKNPNYDKAYFYVNIGENLKVLIDVKKSIELNELFLDYMKKDNELDPIRNLEGYKELIL</sequence>
<dbReference type="Gene3D" id="1.25.40.10">
    <property type="entry name" value="Tetratricopeptide repeat domain"/>
    <property type="match status" value="1"/>
</dbReference>
<dbReference type="SUPFAM" id="SSF81901">
    <property type="entry name" value="HCP-like"/>
    <property type="match status" value="1"/>
</dbReference>
<dbReference type="InterPro" id="IPR011990">
    <property type="entry name" value="TPR-like_helical_dom_sf"/>
</dbReference>
<organism evidence="1 2">
    <name type="scientific">Clostridium uliginosum</name>
    <dbReference type="NCBI Taxonomy" id="119641"/>
    <lineage>
        <taxon>Bacteria</taxon>
        <taxon>Bacillati</taxon>
        <taxon>Bacillota</taxon>
        <taxon>Clostridia</taxon>
        <taxon>Eubacteriales</taxon>
        <taxon>Clostridiaceae</taxon>
        <taxon>Clostridium</taxon>
    </lineage>
</organism>
<accession>A0A1I1S0T3</accession>
<dbReference type="STRING" id="119641.SAMN05421842_14124"/>
<dbReference type="Proteomes" id="UP000199263">
    <property type="component" value="Unassembled WGS sequence"/>
</dbReference>
<keyword evidence="2" id="KW-1185">Reference proteome</keyword>
<gene>
    <name evidence="1" type="ORF">SAMN05421842_14124</name>
</gene>
<dbReference type="NCBIfam" id="NF047558">
    <property type="entry name" value="TPR_END_plus"/>
    <property type="match status" value="1"/>
</dbReference>
<name>A0A1I1S0T3_9CLOT</name>
<proteinExistence type="predicted"/>
<evidence type="ECO:0000313" key="2">
    <source>
        <dbReference type="Proteomes" id="UP000199263"/>
    </source>
</evidence>
<reference evidence="1 2" key="1">
    <citation type="submission" date="2016-10" db="EMBL/GenBank/DDBJ databases">
        <authorList>
            <person name="de Groot N.N."/>
        </authorList>
    </citation>
    <scope>NUCLEOTIDE SEQUENCE [LARGE SCALE GENOMIC DNA]</scope>
    <source>
        <strain evidence="1 2">DSM 12992</strain>
    </source>
</reference>
<protein>
    <recommendedName>
        <fullName evidence="3">Tetratricopeptide repeat-containing protein</fullName>
    </recommendedName>
</protein>